<comment type="caution">
    <text evidence="2">The sequence shown here is derived from an EMBL/GenBank/DDBJ whole genome shotgun (WGS) entry which is preliminary data.</text>
</comment>
<accession>A0ABS4VS50</accession>
<name>A0ABS4VS50_9PSEU</name>
<keyword evidence="3" id="KW-1185">Reference proteome</keyword>
<evidence type="ECO:0000313" key="2">
    <source>
        <dbReference type="EMBL" id="MBP2366750.1"/>
    </source>
</evidence>
<keyword evidence="1" id="KW-0812">Transmembrane</keyword>
<keyword evidence="1" id="KW-0472">Membrane</keyword>
<reference evidence="2 3" key="1">
    <citation type="submission" date="2021-03" db="EMBL/GenBank/DDBJ databases">
        <title>Sequencing the genomes of 1000 actinobacteria strains.</title>
        <authorList>
            <person name="Klenk H.-P."/>
        </authorList>
    </citation>
    <scope>NUCLEOTIDE SEQUENCE [LARGE SCALE GENOMIC DNA]</scope>
    <source>
        <strain evidence="2 3">DSM 45256</strain>
    </source>
</reference>
<dbReference type="Proteomes" id="UP001519295">
    <property type="component" value="Unassembled WGS sequence"/>
</dbReference>
<dbReference type="RefSeq" id="WP_210026840.1">
    <property type="nucleotide sequence ID" value="NZ_JAGINU010000001.1"/>
</dbReference>
<organism evidence="2 3">
    <name type="scientific">Pseudonocardia parietis</name>
    <dbReference type="NCBI Taxonomy" id="570936"/>
    <lineage>
        <taxon>Bacteria</taxon>
        <taxon>Bacillati</taxon>
        <taxon>Actinomycetota</taxon>
        <taxon>Actinomycetes</taxon>
        <taxon>Pseudonocardiales</taxon>
        <taxon>Pseudonocardiaceae</taxon>
        <taxon>Pseudonocardia</taxon>
    </lineage>
</organism>
<evidence type="ECO:0000313" key="3">
    <source>
        <dbReference type="Proteomes" id="UP001519295"/>
    </source>
</evidence>
<gene>
    <name evidence="2" type="ORF">JOF36_002446</name>
</gene>
<protein>
    <submittedName>
        <fullName evidence="2">Drug/metabolite transporter superfamily protein YnfA</fullName>
    </submittedName>
</protein>
<sequence length="74" mass="7790">MEFLRVMFRGAFVAIAGAAALGVVLGAALLVDWIGRTHDVVWVVVALLALPLIGAAMTLRDQVSRGRRGRAGSC</sequence>
<feature type="transmembrane region" description="Helical" evidence="1">
    <location>
        <begin position="40"/>
        <end position="59"/>
    </location>
</feature>
<proteinExistence type="predicted"/>
<keyword evidence="1" id="KW-1133">Transmembrane helix</keyword>
<evidence type="ECO:0000256" key="1">
    <source>
        <dbReference type="SAM" id="Phobius"/>
    </source>
</evidence>
<dbReference type="EMBL" id="JAGINU010000001">
    <property type="protein sequence ID" value="MBP2366750.1"/>
    <property type="molecule type" value="Genomic_DNA"/>
</dbReference>
<feature type="transmembrane region" description="Helical" evidence="1">
    <location>
        <begin position="12"/>
        <end position="34"/>
    </location>
</feature>